<dbReference type="OMA" id="HSEFLLM"/>
<proteinExistence type="predicted"/>
<sequence length="252" mass="28504">LYSQSVEGEPVDIETLAKITRFFSSEVSFHFTEVKVRQYAVAINVPKTQCENGFIPSTFLKEDKNVNVKNIISADERPVYEGKELIAAGVQKTPNTAHSEFLLMNPPNNSPLTNLLNKRKDGCVVFYTLNSPCMNTCLSGKYKITGGLDKLKAYKGIKAFAFKNIWMQDQNRQDELSEKLKVIASRIPLYRCKSNKCTLCGEPGEKFALKRFGQLLFPLTLFAFVGVSFSDAKFMGEEYFYESRSMIYKGLC</sequence>
<dbReference type="Proteomes" id="UP000472262">
    <property type="component" value="Unassembled WGS sequence"/>
</dbReference>
<reference evidence="1" key="2">
    <citation type="submission" date="2025-09" db="UniProtKB">
        <authorList>
            <consortium name="Ensembl"/>
        </authorList>
    </citation>
    <scope>IDENTIFICATION</scope>
</reference>
<evidence type="ECO:0000313" key="1">
    <source>
        <dbReference type="Ensembl" id="ENSSGRP00000018010.1"/>
    </source>
</evidence>
<reference evidence="1" key="1">
    <citation type="submission" date="2025-08" db="UniProtKB">
        <authorList>
            <consortium name="Ensembl"/>
        </authorList>
    </citation>
    <scope>IDENTIFICATION</scope>
</reference>
<dbReference type="InterPro" id="IPR040958">
    <property type="entry name" value="SNAD1"/>
</dbReference>
<protein>
    <submittedName>
        <fullName evidence="1">Uncharacterized protein</fullName>
    </submittedName>
</protein>
<name>A0A672L478_SINGR</name>
<dbReference type="InParanoid" id="A0A672L478"/>
<keyword evidence="2" id="KW-1185">Reference proteome</keyword>
<dbReference type="Ensembl" id="ENSSGRT00000019460.1">
    <property type="protein sequence ID" value="ENSSGRP00000018010.1"/>
    <property type="gene ID" value="ENSSGRG00000010915.1"/>
</dbReference>
<dbReference type="AlphaFoldDB" id="A0A672L478"/>
<accession>A0A672L478</accession>
<organism evidence="1 2">
    <name type="scientific">Sinocyclocheilus grahami</name>
    <name type="common">Dianchi golden-line fish</name>
    <name type="synonym">Barbus grahami</name>
    <dbReference type="NCBI Taxonomy" id="75366"/>
    <lineage>
        <taxon>Eukaryota</taxon>
        <taxon>Metazoa</taxon>
        <taxon>Chordata</taxon>
        <taxon>Craniata</taxon>
        <taxon>Vertebrata</taxon>
        <taxon>Euteleostomi</taxon>
        <taxon>Actinopterygii</taxon>
        <taxon>Neopterygii</taxon>
        <taxon>Teleostei</taxon>
        <taxon>Ostariophysi</taxon>
        <taxon>Cypriniformes</taxon>
        <taxon>Cyprinidae</taxon>
        <taxon>Cyprininae</taxon>
        <taxon>Sinocyclocheilus</taxon>
    </lineage>
</organism>
<dbReference type="Pfam" id="PF18744">
    <property type="entry name" value="SNAD1"/>
    <property type="match status" value="1"/>
</dbReference>
<evidence type="ECO:0000313" key="2">
    <source>
        <dbReference type="Proteomes" id="UP000472262"/>
    </source>
</evidence>